<dbReference type="Proteomes" id="UP000008311">
    <property type="component" value="Unassembled WGS sequence"/>
</dbReference>
<dbReference type="PANTHER" id="PTHR34023">
    <property type="entry name" value="RNASE H DOMAIN-CONTAINING PROTEIN"/>
    <property type="match status" value="1"/>
</dbReference>
<keyword evidence="4" id="KW-1185">Reference proteome</keyword>
<feature type="signal peptide" evidence="1">
    <location>
        <begin position="1"/>
        <end position="18"/>
    </location>
</feature>
<name>B9RSV6_RICCO</name>
<keyword evidence="1" id="KW-0732">Signal</keyword>
<dbReference type="GO" id="GO:0003676">
    <property type="term" value="F:nucleic acid binding"/>
    <property type="evidence" value="ECO:0007669"/>
    <property type="project" value="InterPro"/>
</dbReference>
<evidence type="ECO:0000313" key="3">
    <source>
        <dbReference type="EMBL" id="EEF45439.1"/>
    </source>
</evidence>
<sequence length="131" mass="15766">MVRWLILAFLQLLKLKYGQFIMDFCWHRGLVMTELNLRWILNLWWTWLQLNEVSMGVNRNLICACKDLLNRKWRVQVNHIFREGNFVADWLANHLLTRERGVHYVEQLHVDLQRLLEADAVGVAWVRAVRV</sequence>
<dbReference type="AlphaFoldDB" id="B9RSV6"/>
<proteinExistence type="predicted"/>
<reference evidence="4" key="1">
    <citation type="journal article" date="2010" name="Nat. Biotechnol.">
        <title>Draft genome sequence of the oilseed species Ricinus communis.</title>
        <authorList>
            <person name="Chan A.P."/>
            <person name="Crabtree J."/>
            <person name="Zhao Q."/>
            <person name="Lorenzi H."/>
            <person name="Orvis J."/>
            <person name="Puiu D."/>
            <person name="Melake-Berhan A."/>
            <person name="Jones K.M."/>
            <person name="Redman J."/>
            <person name="Chen G."/>
            <person name="Cahoon E.B."/>
            <person name="Gedil M."/>
            <person name="Stanke M."/>
            <person name="Haas B.J."/>
            <person name="Wortman J.R."/>
            <person name="Fraser-Liggett C.M."/>
            <person name="Ravel J."/>
            <person name="Rabinowicz P.D."/>
        </authorList>
    </citation>
    <scope>NUCLEOTIDE SEQUENCE [LARGE SCALE GENOMIC DNA]</scope>
    <source>
        <strain evidence="4">cv. Hale</strain>
    </source>
</reference>
<evidence type="ECO:0000256" key="1">
    <source>
        <dbReference type="SAM" id="SignalP"/>
    </source>
</evidence>
<feature type="domain" description="RNase H type-1" evidence="2">
    <location>
        <begin position="59"/>
        <end position="94"/>
    </location>
</feature>
<dbReference type="InParanoid" id="B9RSV6"/>
<dbReference type="GO" id="GO:0004523">
    <property type="term" value="F:RNA-DNA hybrid ribonuclease activity"/>
    <property type="evidence" value="ECO:0007669"/>
    <property type="project" value="InterPro"/>
</dbReference>
<gene>
    <name evidence="3" type="ORF">RCOM_0678890</name>
</gene>
<accession>B9RSV6</accession>
<dbReference type="PANTHER" id="PTHR34023:SF4">
    <property type="entry name" value="RNASE H TYPE-1 DOMAIN-CONTAINING PROTEIN"/>
    <property type="match status" value="1"/>
</dbReference>
<dbReference type="InterPro" id="IPR002156">
    <property type="entry name" value="RNaseH_domain"/>
</dbReference>
<dbReference type="EMBL" id="EQ973812">
    <property type="protein sequence ID" value="EEF45439.1"/>
    <property type="molecule type" value="Genomic_DNA"/>
</dbReference>
<evidence type="ECO:0000259" key="2">
    <source>
        <dbReference type="Pfam" id="PF13456"/>
    </source>
</evidence>
<feature type="chain" id="PRO_5002888684" description="RNase H type-1 domain-containing protein" evidence="1">
    <location>
        <begin position="19"/>
        <end position="131"/>
    </location>
</feature>
<protein>
    <recommendedName>
        <fullName evidence="2">RNase H type-1 domain-containing protein</fullName>
    </recommendedName>
</protein>
<evidence type="ECO:0000313" key="4">
    <source>
        <dbReference type="Proteomes" id="UP000008311"/>
    </source>
</evidence>
<organism evidence="3 4">
    <name type="scientific">Ricinus communis</name>
    <name type="common">Castor bean</name>
    <dbReference type="NCBI Taxonomy" id="3988"/>
    <lineage>
        <taxon>Eukaryota</taxon>
        <taxon>Viridiplantae</taxon>
        <taxon>Streptophyta</taxon>
        <taxon>Embryophyta</taxon>
        <taxon>Tracheophyta</taxon>
        <taxon>Spermatophyta</taxon>
        <taxon>Magnoliopsida</taxon>
        <taxon>eudicotyledons</taxon>
        <taxon>Gunneridae</taxon>
        <taxon>Pentapetalae</taxon>
        <taxon>rosids</taxon>
        <taxon>fabids</taxon>
        <taxon>Malpighiales</taxon>
        <taxon>Euphorbiaceae</taxon>
        <taxon>Acalyphoideae</taxon>
        <taxon>Acalypheae</taxon>
        <taxon>Ricinus</taxon>
    </lineage>
</organism>
<dbReference type="Pfam" id="PF13456">
    <property type="entry name" value="RVT_3"/>
    <property type="match status" value="1"/>
</dbReference>